<reference evidence="2" key="2">
    <citation type="journal article" date="2015" name="Data Brief">
        <title>Shoot transcriptome of the giant reed, Arundo donax.</title>
        <authorList>
            <person name="Barrero R.A."/>
            <person name="Guerrero F.D."/>
            <person name="Moolhuijzen P."/>
            <person name="Goolsby J.A."/>
            <person name="Tidwell J."/>
            <person name="Bellgard S.E."/>
            <person name="Bellgard M.I."/>
        </authorList>
    </citation>
    <scope>NUCLEOTIDE SEQUENCE</scope>
    <source>
        <tissue evidence="2">Shoot tissue taken approximately 20 cm above the soil surface</tissue>
    </source>
</reference>
<dbReference type="AlphaFoldDB" id="A0A0A9H269"/>
<name>A0A0A9H269_ARUDO</name>
<sequence>MALPSPINSIKIRRRRQEAHDAHPCRQHTFDPHLIEQLDGLVNPPIVYVRHEHRVPAHHRPLRHCVEHSHRVLHLAALPIEVHQAAHHVDAFRDPRLPRVPVHRPACPGQPEPRARLEHSGHDEVVRGDARLEHVGEPGERPGVQPGAAP</sequence>
<accession>A0A0A9H269</accession>
<evidence type="ECO:0000256" key="1">
    <source>
        <dbReference type="SAM" id="MobiDB-lite"/>
    </source>
</evidence>
<organism evidence="2">
    <name type="scientific">Arundo donax</name>
    <name type="common">Giant reed</name>
    <name type="synonym">Donax arundinaceus</name>
    <dbReference type="NCBI Taxonomy" id="35708"/>
    <lineage>
        <taxon>Eukaryota</taxon>
        <taxon>Viridiplantae</taxon>
        <taxon>Streptophyta</taxon>
        <taxon>Embryophyta</taxon>
        <taxon>Tracheophyta</taxon>
        <taxon>Spermatophyta</taxon>
        <taxon>Magnoliopsida</taxon>
        <taxon>Liliopsida</taxon>
        <taxon>Poales</taxon>
        <taxon>Poaceae</taxon>
        <taxon>PACMAD clade</taxon>
        <taxon>Arundinoideae</taxon>
        <taxon>Arundineae</taxon>
        <taxon>Arundo</taxon>
    </lineage>
</organism>
<reference evidence="2" key="1">
    <citation type="submission" date="2014-09" db="EMBL/GenBank/DDBJ databases">
        <authorList>
            <person name="Magalhaes I.L.F."/>
            <person name="Oliveira U."/>
            <person name="Santos F.R."/>
            <person name="Vidigal T.H.D.A."/>
            <person name="Brescovit A.D."/>
            <person name="Santos A.J."/>
        </authorList>
    </citation>
    <scope>NUCLEOTIDE SEQUENCE</scope>
    <source>
        <tissue evidence="2">Shoot tissue taken approximately 20 cm above the soil surface</tissue>
    </source>
</reference>
<feature type="region of interest" description="Disordered" evidence="1">
    <location>
        <begin position="97"/>
        <end position="150"/>
    </location>
</feature>
<dbReference type="EMBL" id="GBRH01168002">
    <property type="protein sequence ID" value="JAE29894.1"/>
    <property type="molecule type" value="Transcribed_RNA"/>
</dbReference>
<feature type="compositionally biased region" description="Basic and acidic residues" evidence="1">
    <location>
        <begin position="113"/>
        <end position="140"/>
    </location>
</feature>
<proteinExistence type="predicted"/>
<protein>
    <submittedName>
        <fullName evidence="2">Uncharacterized protein</fullName>
    </submittedName>
</protein>
<evidence type="ECO:0000313" key="2">
    <source>
        <dbReference type="EMBL" id="JAE29894.1"/>
    </source>
</evidence>